<dbReference type="AlphaFoldDB" id="A0A8J7A9Z9"/>
<keyword evidence="1" id="KW-1133">Transmembrane helix</keyword>
<dbReference type="SUPFAM" id="SSF103511">
    <property type="entry name" value="Chlorophyll a-b binding protein"/>
    <property type="match status" value="1"/>
</dbReference>
<dbReference type="Proteomes" id="UP000636505">
    <property type="component" value="Unassembled WGS sequence"/>
</dbReference>
<evidence type="ECO:0000313" key="3">
    <source>
        <dbReference type="Proteomes" id="UP000636505"/>
    </source>
</evidence>
<keyword evidence="1" id="KW-0812">Transmembrane</keyword>
<organism evidence="2 3">
    <name type="scientific">Vasconcelosia minhoensis LEGE 07310</name>
    <dbReference type="NCBI Taxonomy" id="915328"/>
    <lineage>
        <taxon>Bacteria</taxon>
        <taxon>Bacillati</taxon>
        <taxon>Cyanobacteriota</taxon>
        <taxon>Cyanophyceae</taxon>
        <taxon>Nodosilineales</taxon>
        <taxon>Cymatolegaceae</taxon>
        <taxon>Vasconcelosia</taxon>
        <taxon>Vasconcelosia minhoensis</taxon>
    </lineage>
</organism>
<name>A0A8J7A9Z9_9CYAN</name>
<reference evidence="2" key="1">
    <citation type="submission" date="2020-10" db="EMBL/GenBank/DDBJ databases">
        <authorList>
            <person name="Castelo-Branco R."/>
            <person name="Eusebio N."/>
            <person name="Adriana R."/>
            <person name="Vieira A."/>
            <person name="Brugerolle De Fraissinette N."/>
            <person name="Rezende De Castro R."/>
            <person name="Schneider M.P."/>
            <person name="Vasconcelos V."/>
            <person name="Leao P.N."/>
        </authorList>
    </citation>
    <scope>NUCLEOTIDE SEQUENCE</scope>
    <source>
        <strain evidence="2">LEGE 07310</strain>
    </source>
</reference>
<dbReference type="EMBL" id="JADEXG010000088">
    <property type="protein sequence ID" value="MBE9080162.1"/>
    <property type="molecule type" value="Genomic_DNA"/>
</dbReference>
<gene>
    <name evidence="2" type="ORF">IQ241_23200</name>
</gene>
<comment type="caution">
    <text evidence="2">The sequence shown here is derived from an EMBL/GenBank/DDBJ whole genome shotgun (WGS) entry which is preliminary data.</text>
</comment>
<accession>A0A8J7A9Z9</accession>
<feature type="transmembrane region" description="Helical" evidence="1">
    <location>
        <begin position="30"/>
        <end position="50"/>
    </location>
</feature>
<sequence>MTSIQPTQVPKIDRPKTGFTEYAERLNGRAAMVGFVALLAIEYFTGRGLLSWLGLT</sequence>
<proteinExistence type="predicted"/>
<dbReference type="RefSeq" id="WP_193911838.1">
    <property type="nucleotide sequence ID" value="NZ_JADEXG010000088.1"/>
</dbReference>
<keyword evidence="1" id="KW-0472">Membrane</keyword>
<evidence type="ECO:0008006" key="4">
    <source>
        <dbReference type="Google" id="ProtNLM"/>
    </source>
</evidence>
<keyword evidence="3" id="KW-1185">Reference proteome</keyword>
<evidence type="ECO:0000313" key="2">
    <source>
        <dbReference type="EMBL" id="MBE9080162.1"/>
    </source>
</evidence>
<protein>
    <recommendedName>
        <fullName evidence="4">CAB/ELIP/HLIP-related protein</fullName>
    </recommendedName>
</protein>
<evidence type="ECO:0000256" key="1">
    <source>
        <dbReference type="SAM" id="Phobius"/>
    </source>
</evidence>